<keyword evidence="6 8" id="KW-0418">Kinase</keyword>
<name>A0A395V6Z1_9FIRM</name>
<dbReference type="InterPro" id="IPR020633">
    <property type="entry name" value="Thymidine_kinase_CS"/>
</dbReference>
<feature type="binding site" evidence="8">
    <location>
        <position position="176"/>
    </location>
    <ligand>
        <name>Zn(2+)</name>
        <dbReference type="ChEBI" id="CHEBI:29105"/>
    </ligand>
</feature>
<dbReference type="GO" id="GO:0046104">
    <property type="term" value="P:thymidine metabolic process"/>
    <property type="evidence" value="ECO:0007669"/>
    <property type="project" value="TreeGrafter"/>
</dbReference>
<dbReference type="EMBL" id="QRVL01000022">
    <property type="protein sequence ID" value="RGS36420.1"/>
    <property type="molecule type" value="Genomic_DNA"/>
</dbReference>
<keyword evidence="8" id="KW-0963">Cytoplasm</keyword>
<feature type="binding site" evidence="8">
    <location>
        <position position="142"/>
    </location>
    <ligand>
        <name>Zn(2+)</name>
        <dbReference type="ChEBI" id="CHEBI:29105"/>
    </ligand>
</feature>
<reference evidence="13 14" key="1">
    <citation type="submission" date="2018-08" db="EMBL/GenBank/DDBJ databases">
        <title>A genome reference for cultivated species of the human gut microbiota.</title>
        <authorList>
            <person name="Zou Y."/>
            <person name="Xue W."/>
            <person name="Luo G."/>
        </authorList>
    </citation>
    <scope>NUCLEOTIDE SEQUENCE [LARGE SCALE GENOMIC DNA]</scope>
    <source>
        <strain evidence="13 14">AF22-12AC</strain>
    </source>
</reference>
<dbReference type="Proteomes" id="UP000266172">
    <property type="component" value="Unassembled WGS sequence"/>
</dbReference>
<evidence type="ECO:0000256" key="3">
    <source>
        <dbReference type="ARBA" id="ARBA00022634"/>
    </source>
</evidence>
<keyword evidence="5 8" id="KW-0547">Nucleotide-binding</keyword>
<evidence type="ECO:0000256" key="2">
    <source>
        <dbReference type="ARBA" id="ARBA00012118"/>
    </source>
</evidence>
<evidence type="ECO:0000313" key="13">
    <source>
        <dbReference type="EMBL" id="RGS36420.1"/>
    </source>
</evidence>
<evidence type="ECO:0000256" key="11">
    <source>
        <dbReference type="RuleBase" id="RU000544"/>
    </source>
</evidence>
<organism evidence="13 14">
    <name type="scientific">Roseburia hominis</name>
    <dbReference type="NCBI Taxonomy" id="301301"/>
    <lineage>
        <taxon>Bacteria</taxon>
        <taxon>Bacillati</taxon>
        <taxon>Bacillota</taxon>
        <taxon>Clostridia</taxon>
        <taxon>Lachnospirales</taxon>
        <taxon>Lachnospiraceae</taxon>
        <taxon>Roseburia</taxon>
    </lineage>
</organism>
<evidence type="ECO:0000256" key="5">
    <source>
        <dbReference type="ARBA" id="ARBA00022741"/>
    </source>
</evidence>
<feature type="active site" description="Proton acceptor" evidence="8 9">
    <location>
        <position position="83"/>
    </location>
</feature>
<evidence type="ECO:0000256" key="4">
    <source>
        <dbReference type="ARBA" id="ARBA00022679"/>
    </source>
</evidence>
<dbReference type="Gene3D" id="3.30.60.20">
    <property type="match status" value="1"/>
</dbReference>
<dbReference type="Pfam" id="PF00265">
    <property type="entry name" value="TK"/>
    <property type="match status" value="1"/>
</dbReference>
<dbReference type="EC" id="2.7.1.21" evidence="2 8"/>
<dbReference type="GO" id="GO:0004797">
    <property type="term" value="F:thymidine kinase activity"/>
    <property type="evidence" value="ECO:0007669"/>
    <property type="project" value="UniProtKB-UniRule"/>
</dbReference>
<evidence type="ECO:0000256" key="12">
    <source>
        <dbReference type="RuleBase" id="RU004165"/>
    </source>
</evidence>
<dbReference type="GO" id="GO:0008270">
    <property type="term" value="F:zinc ion binding"/>
    <property type="evidence" value="ECO:0007669"/>
    <property type="project" value="UniProtKB-UniRule"/>
</dbReference>
<dbReference type="AlphaFoldDB" id="A0A395V6Z1"/>
<evidence type="ECO:0000313" key="14">
    <source>
        <dbReference type="Proteomes" id="UP000266172"/>
    </source>
</evidence>
<feature type="binding site" evidence="8">
    <location>
        <position position="179"/>
    </location>
    <ligand>
        <name>Zn(2+)</name>
        <dbReference type="ChEBI" id="CHEBI:29105"/>
    </ligand>
</feature>
<keyword evidence="8" id="KW-0479">Metal-binding</keyword>
<proteinExistence type="inferred from homology"/>
<protein>
    <recommendedName>
        <fullName evidence="2 8">Thymidine kinase</fullName>
        <ecNumber evidence="2 8">2.7.1.21</ecNumber>
    </recommendedName>
</protein>
<comment type="caution">
    <text evidence="13">The sequence shown here is derived from an EMBL/GenBank/DDBJ whole genome shotgun (WGS) entry which is preliminary data.</text>
</comment>
<evidence type="ECO:0000256" key="1">
    <source>
        <dbReference type="ARBA" id="ARBA00007587"/>
    </source>
</evidence>
<feature type="binding site" evidence="10">
    <location>
        <begin position="164"/>
        <end position="167"/>
    </location>
    <ligand>
        <name>substrate</name>
    </ligand>
</feature>
<accession>A0A395V6Z1</accession>
<keyword evidence="8" id="KW-0862">Zinc</keyword>
<dbReference type="SUPFAM" id="SSF52540">
    <property type="entry name" value="P-loop containing nucleoside triphosphate hydrolases"/>
    <property type="match status" value="1"/>
</dbReference>
<dbReference type="GO" id="GO:0005524">
    <property type="term" value="F:ATP binding"/>
    <property type="evidence" value="ECO:0007669"/>
    <property type="project" value="UniProtKB-UniRule"/>
</dbReference>
<keyword evidence="4 8" id="KW-0808">Transferase</keyword>
<comment type="subunit">
    <text evidence="8">Homotetramer.</text>
</comment>
<comment type="caution">
    <text evidence="8">Lacks conserved residue(s) required for the propagation of feature annotation.</text>
</comment>
<evidence type="ECO:0000256" key="8">
    <source>
        <dbReference type="HAMAP-Rule" id="MF_00124"/>
    </source>
</evidence>
<dbReference type="PANTHER" id="PTHR11441">
    <property type="entry name" value="THYMIDINE KINASE"/>
    <property type="match status" value="1"/>
</dbReference>
<dbReference type="InterPro" id="IPR027417">
    <property type="entry name" value="P-loop_NTPase"/>
</dbReference>
<comment type="catalytic activity">
    <reaction evidence="8 11">
        <text>thymidine + ATP = dTMP + ADP + H(+)</text>
        <dbReference type="Rhea" id="RHEA:19129"/>
        <dbReference type="ChEBI" id="CHEBI:15378"/>
        <dbReference type="ChEBI" id="CHEBI:17748"/>
        <dbReference type="ChEBI" id="CHEBI:30616"/>
        <dbReference type="ChEBI" id="CHEBI:63528"/>
        <dbReference type="ChEBI" id="CHEBI:456216"/>
        <dbReference type="EC" id="2.7.1.21"/>
    </reaction>
</comment>
<dbReference type="InterPro" id="IPR001267">
    <property type="entry name" value="Thymidine_kinase"/>
</dbReference>
<feature type="binding site" evidence="8">
    <location>
        <position position="140"/>
    </location>
    <ligand>
        <name>Zn(2+)</name>
        <dbReference type="ChEBI" id="CHEBI:29105"/>
    </ligand>
</feature>
<dbReference type="Gene3D" id="3.40.50.300">
    <property type="entry name" value="P-loop containing nucleotide triphosphate hydrolases"/>
    <property type="match status" value="1"/>
</dbReference>
<dbReference type="GO" id="GO:0005829">
    <property type="term" value="C:cytosol"/>
    <property type="evidence" value="ECO:0007669"/>
    <property type="project" value="TreeGrafter"/>
</dbReference>
<evidence type="ECO:0000256" key="10">
    <source>
        <dbReference type="PIRSR" id="PIRSR035805-2"/>
    </source>
</evidence>
<comment type="subcellular location">
    <subcellularLocation>
        <location evidence="8">Cytoplasm</location>
    </subcellularLocation>
</comment>
<dbReference type="PANTHER" id="PTHR11441:SF0">
    <property type="entry name" value="THYMIDINE KINASE, CYTOSOLIC"/>
    <property type="match status" value="1"/>
</dbReference>
<dbReference type="NCBIfam" id="NF003300">
    <property type="entry name" value="PRK04296.1-5"/>
    <property type="match status" value="1"/>
</dbReference>
<comment type="similarity">
    <text evidence="1 8 12">Belongs to the thymidine kinase family.</text>
</comment>
<feature type="binding site" evidence="10">
    <location>
        <position position="172"/>
    </location>
    <ligand>
        <name>substrate</name>
    </ligand>
</feature>
<sequence length="197" mass="22250">MAKLYYYYGAMGSSKTANALMTHFNYEEVGQKALLCKPAIDARDGERTVYSRIGLQHDCILLEELQQMNEEEIRGYDCIIVDEVQFATPQQVDFLSDIVDFMDVPVVCYGLRADFRNLLFPGSERLIAIADVIQELKTVCWCGRKATCNTRYNEHGIVRSGPQVMLGANDSYVALCRRHFKLGMLGPDAEAKEQCAE</sequence>
<dbReference type="GO" id="GO:0071897">
    <property type="term" value="P:DNA biosynthetic process"/>
    <property type="evidence" value="ECO:0007669"/>
    <property type="project" value="UniProtKB-KW"/>
</dbReference>
<dbReference type="RefSeq" id="WP_118098491.1">
    <property type="nucleotide sequence ID" value="NZ_QRVL01000022.1"/>
</dbReference>
<keyword evidence="7 8" id="KW-0067">ATP-binding</keyword>
<evidence type="ECO:0000256" key="6">
    <source>
        <dbReference type="ARBA" id="ARBA00022777"/>
    </source>
</evidence>
<keyword evidence="3 8" id="KW-0237">DNA synthesis</keyword>
<dbReference type="PIRSF" id="PIRSF035805">
    <property type="entry name" value="TK_cell"/>
    <property type="match status" value="1"/>
</dbReference>
<dbReference type="PROSITE" id="PS00603">
    <property type="entry name" value="TK_CELLULAR_TYPE"/>
    <property type="match status" value="1"/>
</dbReference>
<gene>
    <name evidence="8" type="primary">tdk</name>
    <name evidence="13" type="ORF">DWX93_15715</name>
</gene>
<dbReference type="HAMAP" id="MF_00124">
    <property type="entry name" value="Thymidine_kinase"/>
    <property type="match status" value="1"/>
</dbReference>
<evidence type="ECO:0000256" key="9">
    <source>
        <dbReference type="PIRSR" id="PIRSR035805-1"/>
    </source>
</evidence>
<dbReference type="SUPFAM" id="SSF57716">
    <property type="entry name" value="Glucocorticoid receptor-like (DNA-binding domain)"/>
    <property type="match status" value="1"/>
</dbReference>
<evidence type="ECO:0000256" key="7">
    <source>
        <dbReference type="ARBA" id="ARBA00022840"/>
    </source>
</evidence>
<feature type="binding site" evidence="8">
    <location>
        <begin position="82"/>
        <end position="85"/>
    </location>
    <ligand>
        <name>ATP</name>
        <dbReference type="ChEBI" id="CHEBI:30616"/>
    </ligand>
</feature>